<sequence length="155" mass="16864">MGCFYTTIRPFLSRGNSQAQTLSKRSPPSATVTCRNEQSLGTWNEPARPATLEGLTALELTGGDRTGLISEVFVVLADMAYSVVEARAWTHHGRLGCLVFLRDEDVDAERMARIEASLGHLLRGDSSAGGTVSVRPCRRPRARRPPPPPALVRPP</sequence>
<dbReference type="PANTHER" id="PTHR31096">
    <property type="entry name" value="ACT DOMAIN-CONTAINING PROTEIN ACR4-RELATED"/>
    <property type="match status" value="1"/>
</dbReference>
<gene>
    <name evidence="4" type="ORF">GUJ93_ZPchr0007g4061</name>
</gene>
<dbReference type="Proteomes" id="UP000729402">
    <property type="component" value="Unassembled WGS sequence"/>
</dbReference>
<feature type="region of interest" description="Disordered" evidence="3">
    <location>
        <begin position="125"/>
        <end position="155"/>
    </location>
</feature>
<evidence type="ECO:0000256" key="3">
    <source>
        <dbReference type="SAM" id="MobiDB-lite"/>
    </source>
</evidence>
<dbReference type="AlphaFoldDB" id="A0A8J5VPL8"/>
<feature type="compositionally biased region" description="Pro residues" evidence="3">
    <location>
        <begin position="145"/>
        <end position="155"/>
    </location>
</feature>
<accession>A0A8J5VPL8</accession>
<comment type="caution">
    <text evidence="4">The sequence shown here is derived from an EMBL/GenBank/DDBJ whole genome shotgun (WGS) entry which is preliminary data.</text>
</comment>
<protein>
    <recommendedName>
        <fullName evidence="2">ACT domain-containing protein ACR</fullName>
    </recommendedName>
    <alternativeName>
        <fullName evidence="2">Protein ACT DOMAIN REPEATS</fullName>
    </alternativeName>
</protein>
<reference evidence="4" key="1">
    <citation type="journal article" date="2021" name="bioRxiv">
        <title>Whole Genome Assembly and Annotation of Northern Wild Rice, Zizania palustris L., Supports a Whole Genome Duplication in the Zizania Genus.</title>
        <authorList>
            <person name="Haas M."/>
            <person name="Kono T."/>
            <person name="Macchietto M."/>
            <person name="Millas R."/>
            <person name="McGilp L."/>
            <person name="Shao M."/>
            <person name="Duquette J."/>
            <person name="Hirsch C.N."/>
            <person name="Kimball J."/>
        </authorList>
    </citation>
    <scope>NUCLEOTIDE SEQUENCE</scope>
    <source>
        <tissue evidence="4">Fresh leaf tissue</tissue>
    </source>
</reference>
<dbReference type="InterPro" id="IPR040217">
    <property type="entry name" value="ACR1-12"/>
</dbReference>
<name>A0A8J5VPL8_ZIZPA</name>
<evidence type="ECO:0000313" key="4">
    <source>
        <dbReference type="EMBL" id="KAG8080042.1"/>
    </source>
</evidence>
<comment type="function">
    <text evidence="2">Binds amino acids.</text>
</comment>
<keyword evidence="1 2" id="KW-0677">Repeat</keyword>
<evidence type="ECO:0000313" key="5">
    <source>
        <dbReference type="Proteomes" id="UP000729402"/>
    </source>
</evidence>
<dbReference type="OrthoDB" id="2019938at2759"/>
<organism evidence="4 5">
    <name type="scientific">Zizania palustris</name>
    <name type="common">Northern wild rice</name>
    <dbReference type="NCBI Taxonomy" id="103762"/>
    <lineage>
        <taxon>Eukaryota</taxon>
        <taxon>Viridiplantae</taxon>
        <taxon>Streptophyta</taxon>
        <taxon>Embryophyta</taxon>
        <taxon>Tracheophyta</taxon>
        <taxon>Spermatophyta</taxon>
        <taxon>Magnoliopsida</taxon>
        <taxon>Liliopsida</taxon>
        <taxon>Poales</taxon>
        <taxon>Poaceae</taxon>
        <taxon>BOP clade</taxon>
        <taxon>Oryzoideae</taxon>
        <taxon>Oryzeae</taxon>
        <taxon>Zizaniinae</taxon>
        <taxon>Zizania</taxon>
    </lineage>
</organism>
<evidence type="ECO:0000256" key="1">
    <source>
        <dbReference type="ARBA" id="ARBA00022737"/>
    </source>
</evidence>
<proteinExistence type="predicted"/>
<evidence type="ECO:0000256" key="2">
    <source>
        <dbReference type="RuleBase" id="RU369043"/>
    </source>
</evidence>
<dbReference type="GO" id="GO:0016597">
    <property type="term" value="F:amino acid binding"/>
    <property type="evidence" value="ECO:0007669"/>
    <property type="project" value="UniProtKB-UniRule"/>
</dbReference>
<reference evidence="4" key="2">
    <citation type="submission" date="2021-02" db="EMBL/GenBank/DDBJ databases">
        <authorList>
            <person name="Kimball J.A."/>
            <person name="Haas M.W."/>
            <person name="Macchietto M."/>
            <person name="Kono T."/>
            <person name="Duquette J."/>
            <person name="Shao M."/>
        </authorList>
    </citation>
    <scope>NUCLEOTIDE SEQUENCE</scope>
    <source>
        <tissue evidence="4">Fresh leaf tissue</tissue>
    </source>
</reference>
<dbReference type="PANTHER" id="PTHR31096:SF6">
    <property type="entry name" value="ACT DOMAIN-CONTAINING PROTEIN ACR8"/>
    <property type="match status" value="1"/>
</dbReference>
<keyword evidence="5" id="KW-1185">Reference proteome</keyword>
<dbReference type="EMBL" id="JAAALK010000282">
    <property type="protein sequence ID" value="KAG8080042.1"/>
    <property type="molecule type" value="Genomic_DNA"/>
</dbReference>